<dbReference type="EMBL" id="BAAAQD010000038">
    <property type="protein sequence ID" value="GAA1567436.1"/>
    <property type="molecule type" value="Genomic_DNA"/>
</dbReference>
<reference evidence="3 4" key="1">
    <citation type="journal article" date="2019" name="Int. J. Syst. Evol. Microbiol.">
        <title>The Global Catalogue of Microorganisms (GCM) 10K type strain sequencing project: providing services to taxonomists for standard genome sequencing and annotation.</title>
        <authorList>
            <consortium name="The Broad Institute Genomics Platform"/>
            <consortium name="The Broad Institute Genome Sequencing Center for Infectious Disease"/>
            <person name="Wu L."/>
            <person name="Ma J."/>
        </authorList>
    </citation>
    <scope>NUCLEOTIDE SEQUENCE [LARGE SCALE GENOMIC DNA]</scope>
    <source>
        <strain evidence="3 4">JCM 15933</strain>
    </source>
</reference>
<dbReference type="SUPFAM" id="SSF52499">
    <property type="entry name" value="Isochorismatase-like hydrolases"/>
    <property type="match status" value="1"/>
</dbReference>
<comment type="caution">
    <text evidence="3">The sequence shown here is derived from an EMBL/GenBank/DDBJ whole genome shotgun (WGS) entry which is preliminary data.</text>
</comment>
<evidence type="ECO:0000313" key="4">
    <source>
        <dbReference type="Proteomes" id="UP001501470"/>
    </source>
</evidence>
<evidence type="ECO:0000259" key="2">
    <source>
        <dbReference type="Pfam" id="PF00857"/>
    </source>
</evidence>
<keyword evidence="1" id="KW-0378">Hydrolase</keyword>
<accession>A0ABN2CZL8</accession>
<organism evidence="3 4">
    <name type="scientific">Dactylosporangium maewongense</name>
    <dbReference type="NCBI Taxonomy" id="634393"/>
    <lineage>
        <taxon>Bacteria</taxon>
        <taxon>Bacillati</taxon>
        <taxon>Actinomycetota</taxon>
        <taxon>Actinomycetes</taxon>
        <taxon>Micromonosporales</taxon>
        <taxon>Micromonosporaceae</taxon>
        <taxon>Dactylosporangium</taxon>
    </lineage>
</organism>
<keyword evidence="4" id="KW-1185">Reference proteome</keyword>
<feature type="domain" description="Isochorismatase-like" evidence="2">
    <location>
        <begin position="30"/>
        <end position="195"/>
    </location>
</feature>
<protein>
    <recommendedName>
        <fullName evidence="2">Isochorismatase-like domain-containing protein</fullName>
    </recommendedName>
</protein>
<sequence length="241" mass="26064">MSSLDFTYENIDKVIDRSTWVAPTIDPDKTMLLVLDMQKACAELGGAMYIPSVGGAPEGKDVVQPVVNVLEACRSRGIPVVWSLWGLRGDGKDAGFADQKWGLVGSLDTFPGSWGNGGDELVDELKPLPDEPVIRKHRFSSFYGTPLTEYMRRAGRDTLVVAGLSTGNCQISTAIDGNNQDFKIIVLADTTAAIPAAIPGDTDQPLGYGQHWEALRNIQANHGDVRTSVEFLAMLEQADKA</sequence>
<proteinExistence type="predicted"/>
<gene>
    <name evidence="3" type="ORF">GCM10009827_106450</name>
</gene>
<dbReference type="CDD" id="cd00431">
    <property type="entry name" value="cysteine_hydrolases"/>
    <property type="match status" value="1"/>
</dbReference>
<dbReference type="InterPro" id="IPR000868">
    <property type="entry name" value="Isochorismatase-like_dom"/>
</dbReference>
<evidence type="ECO:0000256" key="1">
    <source>
        <dbReference type="ARBA" id="ARBA00022801"/>
    </source>
</evidence>
<name>A0ABN2CZL8_9ACTN</name>
<dbReference type="PANTHER" id="PTHR43540:SF6">
    <property type="entry name" value="ISOCHORISMATASE-LIKE DOMAIN-CONTAINING PROTEIN"/>
    <property type="match status" value="1"/>
</dbReference>
<dbReference type="RefSeq" id="WP_344513442.1">
    <property type="nucleotide sequence ID" value="NZ_BAAAQD010000038.1"/>
</dbReference>
<evidence type="ECO:0000313" key="3">
    <source>
        <dbReference type="EMBL" id="GAA1567436.1"/>
    </source>
</evidence>
<dbReference type="Gene3D" id="3.40.50.850">
    <property type="entry name" value="Isochorismatase-like"/>
    <property type="match status" value="1"/>
</dbReference>
<dbReference type="Pfam" id="PF00857">
    <property type="entry name" value="Isochorismatase"/>
    <property type="match status" value="1"/>
</dbReference>
<dbReference type="InterPro" id="IPR050272">
    <property type="entry name" value="Isochorismatase-like_hydrls"/>
</dbReference>
<dbReference type="Proteomes" id="UP001501470">
    <property type="component" value="Unassembled WGS sequence"/>
</dbReference>
<dbReference type="InterPro" id="IPR036380">
    <property type="entry name" value="Isochorismatase-like_sf"/>
</dbReference>
<dbReference type="PANTHER" id="PTHR43540">
    <property type="entry name" value="PEROXYUREIDOACRYLATE/UREIDOACRYLATE AMIDOHYDROLASE-RELATED"/>
    <property type="match status" value="1"/>
</dbReference>